<accession>C9MPG3</accession>
<dbReference type="AlphaFoldDB" id="C9MPG3"/>
<evidence type="ECO:0000313" key="1">
    <source>
        <dbReference type="EMBL" id="EEX18560.1"/>
    </source>
</evidence>
<dbReference type="EMBL" id="ACVA01000033">
    <property type="protein sequence ID" value="EEX18560.1"/>
    <property type="molecule type" value="Genomic_DNA"/>
</dbReference>
<name>C9MPG3_9BACT</name>
<gene>
    <name evidence="1" type="ORF">HMPREF0973_01504</name>
</gene>
<proteinExistence type="predicted"/>
<dbReference type="Proteomes" id="UP000003327">
    <property type="component" value="Unassembled WGS sequence"/>
</dbReference>
<evidence type="ECO:0000313" key="2">
    <source>
        <dbReference type="Proteomes" id="UP000003327"/>
    </source>
</evidence>
<comment type="caution">
    <text evidence="1">The sequence shown here is derived from an EMBL/GenBank/DDBJ whole genome shotgun (WGS) entry which is preliminary data.</text>
</comment>
<reference evidence="1 2" key="1">
    <citation type="submission" date="2009-09" db="EMBL/GenBank/DDBJ databases">
        <authorList>
            <person name="Weinstock G."/>
            <person name="Sodergren E."/>
            <person name="Clifton S."/>
            <person name="Fulton L."/>
            <person name="Fulton B."/>
            <person name="Courtney L."/>
            <person name="Fronick C."/>
            <person name="Harrison M."/>
            <person name="Strong C."/>
            <person name="Farmer C."/>
            <person name="Delahaunty K."/>
            <person name="Markovic C."/>
            <person name="Hall O."/>
            <person name="Minx P."/>
            <person name="Tomlinson C."/>
            <person name="Mitreva M."/>
            <person name="Nelson J."/>
            <person name="Hou S."/>
            <person name="Wollam A."/>
            <person name="Pepin K.H."/>
            <person name="Johnson M."/>
            <person name="Bhonagiri V."/>
            <person name="Nash W.E."/>
            <person name="Warren W."/>
            <person name="Chinwalla A."/>
            <person name="Mardis E.R."/>
            <person name="Wilson R.K."/>
        </authorList>
    </citation>
    <scope>NUCLEOTIDE SEQUENCE [LARGE SCALE GENOMIC DNA]</scope>
    <source>
        <strain evidence="1 2">F0319</strain>
    </source>
</reference>
<protein>
    <submittedName>
        <fullName evidence="1">Uncharacterized protein</fullName>
    </submittedName>
</protein>
<keyword evidence="2" id="KW-1185">Reference proteome</keyword>
<sequence>MHWYDSIINKINLMTQEEYNQLDYDYVLCAGSYCKKIASAFESEVYYKLKQQRHTIIEEEQEMARLSFTEMDYESNVIEFDRYEEQYPALLRIARYKQVFRSPS</sequence>
<organism evidence="1 2">
    <name type="scientific">Prevotella veroralis F0319</name>
    <dbReference type="NCBI Taxonomy" id="649761"/>
    <lineage>
        <taxon>Bacteria</taxon>
        <taxon>Pseudomonadati</taxon>
        <taxon>Bacteroidota</taxon>
        <taxon>Bacteroidia</taxon>
        <taxon>Bacteroidales</taxon>
        <taxon>Prevotellaceae</taxon>
        <taxon>Prevotella</taxon>
    </lineage>
</organism>
<dbReference type="HOGENOM" id="CLU_2247609_0_0_10"/>